<evidence type="ECO:0000256" key="1">
    <source>
        <dbReference type="SAM" id="MobiDB-lite"/>
    </source>
</evidence>
<accession>A0A364LHM7</accession>
<dbReference type="RefSeq" id="WP_112220167.1">
    <property type="nucleotide sequence ID" value="NZ_MVJN01000008.1"/>
</dbReference>
<dbReference type="AlphaFoldDB" id="A0A364LHM7"/>
<proteinExistence type="predicted"/>
<dbReference type="EMBL" id="MVJN01000008">
    <property type="protein sequence ID" value="RAP35772.1"/>
    <property type="molecule type" value="Genomic_DNA"/>
</dbReference>
<comment type="caution">
    <text evidence="2">The sequence shown here is derived from an EMBL/GenBank/DDBJ whole genome shotgun (WGS) entry which is preliminary data.</text>
</comment>
<evidence type="ECO:0000313" key="3">
    <source>
        <dbReference type="Proteomes" id="UP000249458"/>
    </source>
</evidence>
<sequence length="59" mass="6440">MSFIDLVNSSDHILLSAEKKADADKKAMEKRPGIDTPDLPLPSTPKEPEINIPPKESAI</sequence>
<organism evidence="2 3">
    <name type="scientific">Legionella quinlivanii</name>
    <dbReference type="NCBI Taxonomy" id="45073"/>
    <lineage>
        <taxon>Bacteria</taxon>
        <taxon>Pseudomonadati</taxon>
        <taxon>Pseudomonadota</taxon>
        <taxon>Gammaproteobacteria</taxon>
        <taxon>Legionellales</taxon>
        <taxon>Legionellaceae</taxon>
        <taxon>Legionella</taxon>
    </lineage>
</organism>
<gene>
    <name evidence="2" type="ORF">B1207_11880</name>
</gene>
<name>A0A364LHM7_9GAMM</name>
<feature type="compositionally biased region" description="Basic and acidic residues" evidence="1">
    <location>
        <begin position="20"/>
        <end position="33"/>
    </location>
</feature>
<feature type="compositionally biased region" description="Low complexity" evidence="1">
    <location>
        <begin position="50"/>
        <end position="59"/>
    </location>
</feature>
<evidence type="ECO:0000313" key="2">
    <source>
        <dbReference type="EMBL" id="RAP35772.1"/>
    </source>
</evidence>
<feature type="region of interest" description="Disordered" evidence="1">
    <location>
        <begin position="20"/>
        <end position="59"/>
    </location>
</feature>
<reference evidence="2 3" key="1">
    <citation type="submission" date="2017-02" db="EMBL/GenBank/DDBJ databases">
        <title>Legionella quilivanii strain from human: case report and whole genome sequencing analysis.</title>
        <authorList>
            <person name="Lalancette C."/>
            <person name="Leduc J.-M."/>
            <person name="Levesque S."/>
            <person name="Fournier E."/>
            <person name="Saoud J."/>
            <person name="Faucher S.P."/>
            <person name="Bernard K."/>
            <person name="Martineau C."/>
            <person name="Longtin J."/>
        </authorList>
    </citation>
    <scope>NUCLEOTIDE SEQUENCE [LARGE SCALE GENOMIC DNA]</scope>
    <source>
        <strain evidence="2 3">ID143958</strain>
    </source>
</reference>
<dbReference type="Proteomes" id="UP000249458">
    <property type="component" value="Unassembled WGS sequence"/>
</dbReference>
<protein>
    <submittedName>
        <fullName evidence="2">Uncharacterized protein</fullName>
    </submittedName>
</protein>